<feature type="compositionally biased region" description="Basic and acidic residues" evidence="1">
    <location>
        <begin position="48"/>
        <end position="58"/>
    </location>
</feature>
<evidence type="ECO:0000313" key="2">
    <source>
        <dbReference type="EMBL" id="KAJ4137308.1"/>
    </source>
</evidence>
<proteinExistence type="predicted"/>
<feature type="region of interest" description="Disordered" evidence="1">
    <location>
        <begin position="1"/>
        <end position="89"/>
    </location>
</feature>
<feature type="compositionally biased region" description="Acidic residues" evidence="1">
    <location>
        <begin position="76"/>
        <end position="89"/>
    </location>
</feature>
<name>A0ABQ8RKJ6_FUSEQ</name>
<comment type="caution">
    <text evidence="2">The sequence shown here is derived from an EMBL/GenBank/DDBJ whole genome shotgun (WGS) entry which is preliminary data.</text>
</comment>
<evidence type="ECO:0000256" key="1">
    <source>
        <dbReference type="SAM" id="MobiDB-lite"/>
    </source>
</evidence>
<evidence type="ECO:0000313" key="3">
    <source>
        <dbReference type="Proteomes" id="UP001152024"/>
    </source>
</evidence>
<accession>A0ABQ8RKJ6</accession>
<sequence length="496" mass="56227">MDATKEATHEASPVGASPLNDHPDSEGNASDGSPGDNSTNEDSQDGDVSDHSLDHVSTDEAFPDDEVPSDLSADQEPSDGSEPEDDYEEEPLIYPTCGLCRFYFEPGDPVCIFEPESWDLSPLWKGVYTTPWTEPRDLGEQAFHIICLDIIDSRIDIWNNPMLHIIIRQMSRVSGTLSRPIEPPKSLASQRDRWLRNAITEDLQHVLKGRLPTEICQTIASYCTKERATQIIRDVWLGRIQRTENFITIPIDDQFPLWVSYVNIEGFRYVASISCSRQSQSDELLFSPEDYAGPSFNIYFAEDSRGIRRIVIRESDTPPSIYRGAGLRWVICCLHQKVPFCLQWKSDSVKLRGLDVTSNEEDSPDWDLRRWASLPRDLDTFPQPPAVRDAYDQKNNYSDGIQAIDWNAPGIRGYYFYFDTEVLRGILAVNSQDSRTSHVDEFSQRGNSGIFFPIDHGERVSELWIRTGDCDVDGLPIKMETLIVCLVSFLRGKALD</sequence>
<dbReference type="Proteomes" id="UP001152024">
    <property type="component" value="Unassembled WGS sequence"/>
</dbReference>
<keyword evidence="3" id="KW-1185">Reference proteome</keyword>
<organism evidence="2 3">
    <name type="scientific">Fusarium equiseti</name>
    <name type="common">Fusarium scirpi</name>
    <dbReference type="NCBI Taxonomy" id="61235"/>
    <lineage>
        <taxon>Eukaryota</taxon>
        <taxon>Fungi</taxon>
        <taxon>Dikarya</taxon>
        <taxon>Ascomycota</taxon>
        <taxon>Pezizomycotina</taxon>
        <taxon>Sordariomycetes</taxon>
        <taxon>Hypocreomycetidae</taxon>
        <taxon>Hypocreales</taxon>
        <taxon>Nectriaceae</taxon>
        <taxon>Fusarium</taxon>
        <taxon>Fusarium incarnatum-equiseti species complex</taxon>
    </lineage>
</organism>
<dbReference type="EMBL" id="JAOQBH010000004">
    <property type="protein sequence ID" value="KAJ4137308.1"/>
    <property type="molecule type" value="Genomic_DNA"/>
</dbReference>
<protein>
    <submittedName>
        <fullName evidence="2">Uncharacterized protein</fullName>
    </submittedName>
</protein>
<reference evidence="2" key="1">
    <citation type="submission" date="2022-09" db="EMBL/GenBank/DDBJ databases">
        <title>Fusarium specimens isolated from Avocado Roots.</title>
        <authorList>
            <person name="Stajich J."/>
            <person name="Roper C."/>
            <person name="Heimlech-Rivalta G."/>
        </authorList>
    </citation>
    <scope>NUCLEOTIDE SEQUENCE</scope>
    <source>
        <strain evidence="2">CF00095</strain>
    </source>
</reference>
<feature type="compositionally biased region" description="Polar residues" evidence="1">
    <location>
        <begin position="27"/>
        <end position="41"/>
    </location>
</feature>
<gene>
    <name evidence="2" type="ORF">NW768_002892</name>
</gene>